<dbReference type="AlphaFoldDB" id="A0A6J4IE64"/>
<reference evidence="2" key="1">
    <citation type="submission" date="2020-02" db="EMBL/GenBank/DDBJ databases">
        <authorList>
            <person name="Meier V. D."/>
        </authorList>
    </citation>
    <scope>NUCLEOTIDE SEQUENCE</scope>
    <source>
        <strain evidence="2">AVDCRST_MAG42</strain>
    </source>
</reference>
<evidence type="ECO:0000313" key="2">
    <source>
        <dbReference type="EMBL" id="CAA9248372.1"/>
    </source>
</evidence>
<organism evidence="2">
    <name type="scientific">uncultured Chthoniobacterales bacterium</name>
    <dbReference type="NCBI Taxonomy" id="1836801"/>
    <lineage>
        <taxon>Bacteria</taxon>
        <taxon>Pseudomonadati</taxon>
        <taxon>Verrucomicrobiota</taxon>
        <taxon>Spartobacteria</taxon>
        <taxon>Chthoniobacterales</taxon>
        <taxon>environmental samples</taxon>
    </lineage>
</organism>
<feature type="signal peptide" evidence="1">
    <location>
        <begin position="1"/>
        <end position="16"/>
    </location>
</feature>
<evidence type="ECO:0000256" key="1">
    <source>
        <dbReference type="SAM" id="SignalP"/>
    </source>
</evidence>
<sequence length="165" mass="18247">MNRALRLLFPVQLALAAIFMGGCASQSRQGIQQANTAAAAAVASEAPGDYYVGRRYYKAQYKFWGYIRRPGQPWSTAQLAMVNEHQKLAPDRAANNLGSDNGHEYKLFGAFSPDKVYEPASNGFYPEFILRDYQLVSTNPPAIFASQTNAAAKAKLRPLTIERPQ</sequence>
<name>A0A6J4IE64_9BACT</name>
<proteinExistence type="predicted"/>
<accession>A0A6J4IE64</accession>
<protein>
    <submittedName>
        <fullName evidence="2">Uncharacterized protein</fullName>
    </submittedName>
</protein>
<dbReference type="EMBL" id="CADCTA010000077">
    <property type="protein sequence ID" value="CAA9248372.1"/>
    <property type="molecule type" value="Genomic_DNA"/>
</dbReference>
<dbReference type="PROSITE" id="PS51257">
    <property type="entry name" value="PROKAR_LIPOPROTEIN"/>
    <property type="match status" value="1"/>
</dbReference>
<gene>
    <name evidence="2" type="ORF">AVDCRST_MAG42-2409</name>
</gene>
<keyword evidence="1" id="KW-0732">Signal</keyword>
<feature type="chain" id="PRO_5026890462" evidence="1">
    <location>
        <begin position="17"/>
        <end position="165"/>
    </location>
</feature>